<dbReference type="InterPro" id="IPR002645">
    <property type="entry name" value="STAS_dom"/>
</dbReference>
<gene>
    <name evidence="2" type="ORF">NCTC11157_01805</name>
</gene>
<dbReference type="Gene3D" id="3.30.750.24">
    <property type="entry name" value="STAS domain"/>
    <property type="match status" value="1"/>
</dbReference>
<feature type="domain" description="STAS" evidence="1">
    <location>
        <begin position="1"/>
        <end position="78"/>
    </location>
</feature>
<dbReference type="PROSITE" id="PS50801">
    <property type="entry name" value="STAS"/>
    <property type="match status" value="1"/>
</dbReference>
<dbReference type="EMBL" id="UGTL01000001">
    <property type="protein sequence ID" value="SUB86062.1"/>
    <property type="molecule type" value="Genomic_DNA"/>
</dbReference>
<proteinExistence type="predicted"/>
<accession>A0A379E1A6</accession>
<dbReference type="OrthoDB" id="1085938at2"/>
<reference evidence="2 3" key="1">
    <citation type="submission" date="2018-06" db="EMBL/GenBank/DDBJ databases">
        <authorList>
            <consortium name="Pathogen Informatics"/>
            <person name="Doyle S."/>
        </authorList>
    </citation>
    <scope>NUCLEOTIDE SEQUENCE [LARGE SCALE GENOMIC DNA]</scope>
    <source>
        <strain evidence="2 3">NCTC11157</strain>
    </source>
</reference>
<dbReference type="Proteomes" id="UP000254072">
    <property type="component" value="Unassembled WGS sequence"/>
</dbReference>
<dbReference type="InterPro" id="IPR036513">
    <property type="entry name" value="STAS_dom_sf"/>
</dbReference>
<evidence type="ECO:0000259" key="1">
    <source>
        <dbReference type="PROSITE" id="PS50801"/>
    </source>
</evidence>
<protein>
    <submittedName>
        <fullName evidence="2">STAS domain</fullName>
    </submittedName>
</protein>
<evidence type="ECO:0000313" key="3">
    <source>
        <dbReference type="Proteomes" id="UP000254072"/>
    </source>
</evidence>
<dbReference type="CDD" id="cd07042">
    <property type="entry name" value="STAS_SulP_like_sulfate_transporter"/>
    <property type="match status" value="1"/>
</dbReference>
<dbReference type="SUPFAM" id="SSF52091">
    <property type="entry name" value="SpoIIaa-like"/>
    <property type="match status" value="1"/>
</dbReference>
<evidence type="ECO:0000313" key="2">
    <source>
        <dbReference type="EMBL" id="SUB86062.1"/>
    </source>
</evidence>
<dbReference type="AlphaFoldDB" id="A0A379E1A6"/>
<sequence>MILRAKVRIIRMRKVPFTDSTGLHNLSVMCEQSEEQGIQVVLSGVLPAVETVLLKAKFNERLGRENICSHINLALERAKAIVSTTTKKLIKIDLFNENIYMKT</sequence>
<name>A0A379E1A6_9BACT</name>
<dbReference type="Pfam" id="PF01740">
    <property type="entry name" value="STAS"/>
    <property type="match status" value="1"/>
</dbReference>
<organism evidence="2 3">
    <name type="scientific">Prevotella disiens</name>
    <dbReference type="NCBI Taxonomy" id="28130"/>
    <lineage>
        <taxon>Bacteria</taxon>
        <taxon>Pseudomonadati</taxon>
        <taxon>Bacteroidota</taxon>
        <taxon>Bacteroidia</taxon>
        <taxon>Bacteroidales</taxon>
        <taxon>Prevotellaceae</taxon>
        <taxon>Prevotella</taxon>
    </lineage>
</organism>